<name>A0ABW9Y3E6_9RHOB</name>
<dbReference type="EMBL" id="JAAATW010000001">
    <property type="protein sequence ID" value="NBE07014.1"/>
    <property type="molecule type" value="Genomic_DNA"/>
</dbReference>
<evidence type="ECO:0000256" key="1">
    <source>
        <dbReference type="SAM" id="Phobius"/>
    </source>
</evidence>
<keyword evidence="1" id="KW-0812">Transmembrane</keyword>
<dbReference type="PROSITE" id="PS51257">
    <property type="entry name" value="PROKAR_LIPOPROTEIN"/>
    <property type="match status" value="1"/>
</dbReference>
<comment type="caution">
    <text evidence="2">The sequence shown here is derived from an EMBL/GenBank/DDBJ whole genome shotgun (WGS) entry which is preliminary data.</text>
</comment>
<feature type="transmembrane region" description="Helical" evidence="1">
    <location>
        <begin position="20"/>
        <end position="40"/>
    </location>
</feature>
<sequence>MLHALPRLLPGLTPALSGCAAARLPVLAVLAVLAVLGIIFTDPLHRMH</sequence>
<protein>
    <submittedName>
        <fullName evidence="2">Uncharacterized protein</fullName>
    </submittedName>
</protein>
<evidence type="ECO:0000313" key="2">
    <source>
        <dbReference type="EMBL" id="NBE07014.1"/>
    </source>
</evidence>
<dbReference type="RefSeq" id="WP_161765963.1">
    <property type="nucleotide sequence ID" value="NZ_JAAATW010000001.1"/>
</dbReference>
<evidence type="ECO:0000313" key="3">
    <source>
        <dbReference type="Proteomes" id="UP001517376"/>
    </source>
</evidence>
<proteinExistence type="predicted"/>
<accession>A0ABW9Y3E6</accession>
<gene>
    <name evidence="2" type="ORF">GU920_05670</name>
</gene>
<keyword evidence="1" id="KW-1133">Transmembrane helix</keyword>
<keyword evidence="3" id="KW-1185">Reference proteome</keyword>
<keyword evidence="1" id="KW-0472">Membrane</keyword>
<dbReference type="Proteomes" id="UP001517376">
    <property type="component" value="Unassembled WGS sequence"/>
</dbReference>
<reference evidence="3" key="1">
    <citation type="submission" date="2020-01" db="EMBL/GenBank/DDBJ databases">
        <title>Sphingomonas sp. strain CSW-10.</title>
        <authorList>
            <person name="Chen W.-M."/>
        </authorList>
    </citation>
    <scope>NUCLEOTIDE SEQUENCE [LARGE SCALE GENOMIC DNA]</scope>
    <source>
        <strain evidence="3">CCP-1</strain>
    </source>
</reference>
<organism evidence="2 3">
    <name type="scientific">Paragemmobacter ruber</name>
    <dbReference type="NCBI Taxonomy" id="1985673"/>
    <lineage>
        <taxon>Bacteria</taxon>
        <taxon>Pseudomonadati</taxon>
        <taxon>Pseudomonadota</taxon>
        <taxon>Alphaproteobacteria</taxon>
        <taxon>Rhodobacterales</taxon>
        <taxon>Paracoccaceae</taxon>
        <taxon>Paragemmobacter</taxon>
    </lineage>
</organism>